<dbReference type="Pfam" id="PF08378">
    <property type="entry name" value="NERD"/>
    <property type="match status" value="1"/>
</dbReference>
<proteinExistence type="predicted"/>
<accession>A0ABR7T9V7</accession>
<feature type="domain" description="NERD" evidence="1">
    <location>
        <begin position="37"/>
        <end position="148"/>
    </location>
</feature>
<protein>
    <submittedName>
        <fullName evidence="2">NERD domain-containing protein</fullName>
    </submittedName>
</protein>
<dbReference type="InterPro" id="IPR011528">
    <property type="entry name" value="NERD"/>
</dbReference>
<dbReference type="PROSITE" id="PS50965">
    <property type="entry name" value="NERD"/>
    <property type="match status" value="1"/>
</dbReference>
<gene>
    <name evidence="2" type="ORF">GLO26_00490</name>
</gene>
<dbReference type="RefSeq" id="WP_187948400.1">
    <property type="nucleotide sequence ID" value="NZ_WNJQ01000001.1"/>
</dbReference>
<evidence type="ECO:0000313" key="3">
    <source>
        <dbReference type="Proteomes" id="UP000638836"/>
    </source>
</evidence>
<comment type="caution">
    <text evidence="2">The sequence shown here is derived from an EMBL/GenBank/DDBJ whole genome shotgun (WGS) entry which is preliminary data.</text>
</comment>
<organism evidence="2 3">
    <name type="scientific">Carnobacterium inhibens</name>
    <dbReference type="NCBI Taxonomy" id="147709"/>
    <lineage>
        <taxon>Bacteria</taxon>
        <taxon>Bacillati</taxon>
        <taxon>Bacillota</taxon>
        <taxon>Bacilli</taxon>
        <taxon>Lactobacillales</taxon>
        <taxon>Carnobacteriaceae</taxon>
        <taxon>Carnobacterium</taxon>
    </lineage>
</organism>
<evidence type="ECO:0000313" key="2">
    <source>
        <dbReference type="EMBL" id="MBC9824305.1"/>
    </source>
</evidence>
<reference evidence="2 3" key="1">
    <citation type="journal article" date="2020" name="Microorganisms">
        <title>New Insight into Antimicrobial Compounds from Food and Marine-Sourced Carnobacterium Species through Phenotype and Genome Analyses.</title>
        <authorList>
            <person name="Begrem S."/>
            <person name="Ivaniuk F."/>
            <person name="Gigout-Chevalier F."/>
            <person name="Kolypczuk L."/>
            <person name="Bonnetot S."/>
            <person name="Leroi F."/>
            <person name="Grovel O."/>
            <person name="Delbarre-Ladrat C."/>
            <person name="Passerini D."/>
        </authorList>
    </citation>
    <scope>NUCLEOTIDE SEQUENCE [LARGE SCALE GENOMIC DNA]</scope>
    <source>
        <strain evidence="2 3">MIP2551</strain>
    </source>
</reference>
<dbReference type="Proteomes" id="UP000638836">
    <property type="component" value="Unassembled WGS sequence"/>
</dbReference>
<sequence length="303" mass="35393">MAYKEREKSSSLLIMESLMNRSNLSKDERNRYAYLVKGLEGEQILDRRTEMLECDCLVLNDLLLKINGTVVQIDSLLITANGICIYEVKNYEGKYFYEAEKLYKLLTKREVMSPLIQINRSQTLLRQLVEQLGFNVSVNAFVVFVNQQFTLYQAPPQEELLLPTLLNEHFARINGISARLTKNHRRIAEELKLLHMESSIFTDIPNYESEKLKRGITCSQCGVFMDDFTRSWTCTCKCCGHEELISGIVIRHAEEYKRLFPDQKITTSVICKWCGNKLSAKRIWNILHHYYQSKGKGRWTYFE</sequence>
<keyword evidence="3" id="KW-1185">Reference proteome</keyword>
<evidence type="ECO:0000259" key="1">
    <source>
        <dbReference type="PROSITE" id="PS50965"/>
    </source>
</evidence>
<dbReference type="EMBL" id="WNJQ01000001">
    <property type="protein sequence ID" value="MBC9824305.1"/>
    <property type="molecule type" value="Genomic_DNA"/>
</dbReference>
<name>A0ABR7T9V7_9LACT</name>